<evidence type="ECO:0000256" key="1">
    <source>
        <dbReference type="SAM" id="MobiDB-lite"/>
    </source>
</evidence>
<organism evidence="2 4">
    <name type="scientific">Nephila pilipes</name>
    <name type="common">Giant wood spider</name>
    <name type="synonym">Nephila maculata</name>
    <dbReference type="NCBI Taxonomy" id="299642"/>
    <lineage>
        <taxon>Eukaryota</taxon>
        <taxon>Metazoa</taxon>
        <taxon>Ecdysozoa</taxon>
        <taxon>Arthropoda</taxon>
        <taxon>Chelicerata</taxon>
        <taxon>Arachnida</taxon>
        <taxon>Araneae</taxon>
        <taxon>Araneomorphae</taxon>
        <taxon>Entelegynae</taxon>
        <taxon>Araneoidea</taxon>
        <taxon>Nephilidae</taxon>
        <taxon>Nephila</taxon>
    </lineage>
</organism>
<keyword evidence="4" id="KW-1185">Reference proteome</keyword>
<dbReference type="EMBL" id="BMAW01002373">
    <property type="protein sequence ID" value="GFS78280.1"/>
    <property type="molecule type" value="Genomic_DNA"/>
</dbReference>
<dbReference type="Proteomes" id="UP000887013">
    <property type="component" value="Unassembled WGS sequence"/>
</dbReference>
<reference evidence="2" key="1">
    <citation type="submission" date="2020-08" db="EMBL/GenBank/DDBJ databases">
        <title>Multicomponent nature underlies the extraordinary mechanical properties of spider dragline silk.</title>
        <authorList>
            <person name="Kono N."/>
            <person name="Nakamura H."/>
            <person name="Mori M."/>
            <person name="Yoshida Y."/>
            <person name="Ohtoshi R."/>
            <person name="Malay A.D."/>
            <person name="Moran D.A.P."/>
            <person name="Tomita M."/>
            <person name="Numata K."/>
            <person name="Arakawa K."/>
        </authorList>
    </citation>
    <scope>NUCLEOTIDE SEQUENCE</scope>
</reference>
<name>A0A8X6MU88_NEPPI</name>
<comment type="caution">
    <text evidence="2">The sequence shown here is derived from an EMBL/GenBank/DDBJ whole genome shotgun (WGS) entry which is preliminary data.</text>
</comment>
<evidence type="ECO:0000313" key="4">
    <source>
        <dbReference type="Proteomes" id="UP000887013"/>
    </source>
</evidence>
<evidence type="ECO:0000313" key="3">
    <source>
        <dbReference type="EMBL" id="GFS88086.1"/>
    </source>
</evidence>
<gene>
    <name evidence="3" type="ORF">NPIL_358771</name>
    <name evidence="2" type="ORF">NPIL_369091</name>
</gene>
<accession>A0A8X6MU88</accession>
<sequence length="117" mass="12475">MWPEWSNHNGGGLGPKTNILGKNNICPGVTKFPLLTPNNKGTMTMGQLRVRSVGGSLILLSQQPAALWLQAHSRGNPPESLGDEKQNYSQGTNQAAGLDLAPSQAAPQQWQKAGPHL</sequence>
<dbReference type="AlphaFoldDB" id="A0A8X6MU88"/>
<evidence type="ECO:0000313" key="2">
    <source>
        <dbReference type="EMBL" id="GFS78280.1"/>
    </source>
</evidence>
<dbReference type="EMBL" id="BMAW01099062">
    <property type="protein sequence ID" value="GFS88086.1"/>
    <property type="molecule type" value="Genomic_DNA"/>
</dbReference>
<protein>
    <submittedName>
        <fullName evidence="2">Uncharacterized protein</fullName>
    </submittedName>
</protein>
<feature type="region of interest" description="Disordered" evidence="1">
    <location>
        <begin position="71"/>
        <end position="117"/>
    </location>
</feature>
<proteinExistence type="predicted"/>